<dbReference type="EMBL" id="AUZY01009235">
    <property type="protein sequence ID" value="EQD42611.1"/>
    <property type="molecule type" value="Genomic_DNA"/>
</dbReference>
<organism evidence="1">
    <name type="scientific">mine drainage metagenome</name>
    <dbReference type="NCBI Taxonomy" id="410659"/>
    <lineage>
        <taxon>unclassified sequences</taxon>
        <taxon>metagenomes</taxon>
        <taxon>ecological metagenomes</taxon>
    </lineage>
</organism>
<dbReference type="AlphaFoldDB" id="T0Z3W2"/>
<protein>
    <submittedName>
        <fullName evidence="1">Uncharacterized protein</fullName>
    </submittedName>
</protein>
<accession>T0Z3W2</accession>
<gene>
    <name evidence="1" type="ORF">B1B_13999</name>
</gene>
<sequence>MSHIDTEKYDPPLEPTGDKVHRLVRAAIGLLPSASGTALEALNLLIKDPYQARRTQWMRDLS</sequence>
<comment type="caution">
    <text evidence="1">The sequence shown here is derived from an EMBL/GenBank/DDBJ whole genome shotgun (WGS) entry which is preliminary data.</text>
</comment>
<evidence type="ECO:0000313" key="1">
    <source>
        <dbReference type="EMBL" id="EQD42611.1"/>
    </source>
</evidence>
<proteinExistence type="predicted"/>
<name>T0Z3W2_9ZZZZ</name>
<reference evidence="1" key="1">
    <citation type="submission" date="2013-08" db="EMBL/GenBank/DDBJ databases">
        <authorList>
            <person name="Mendez C."/>
            <person name="Richter M."/>
            <person name="Ferrer M."/>
            <person name="Sanchez J."/>
        </authorList>
    </citation>
    <scope>NUCLEOTIDE SEQUENCE</scope>
</reference>
<reference evidence="1" key="2">
    <citation type="journal article" date="2014" name="ISME J.">
        <title>Microbial stratification in low pH oxic and suboxic macroscopic growths along an acid mine drainage.</title>
        <authorList>
            <person name="Mendez-Garcia C."/>
            <person name="Mesa V."/>
            <person name="Sprenger R.R."/>
            <person name="Richter M."/>
            <person name="Diez M.S."/>
            <person name="Solano J."/>
            <person name="Bargiela R."/>
            <person name="Golyshina O.V."/>
            <person name="Manteca A."/>
            <person name="Ramos J.L."/>
            <person name="Gallego J.R."/>
            <person name="Llorente I."/>
            <person name="Martins Dos Santos V.A."/>
            <person name="Jensen O.N."/>
            <person name="Pelaez A.I."/>
            <person name="Sanchez J."/>
            <person name="Ferrer M."/>
        </authorList>
    </citation>
    <scope>NUCLEOTIDE SEQUENCE</scope>
</reference>
<feature type="non-terminal residue" evidence="1">
    <location>
        <position position="62"/>
    </location>
</feature>